<dbReference type="PANTHER" id="PTHR46069">
    <property type="entry name" value="TUBULIN TYROSINE LIGASE"/>
    <property type="match status" value="1"/>
</dbReference>
<protein>
    <submittedName>
        <fullName evidence="2">Uncharacterized protein</fullName>
    </submittedName>
</protein>
<feature type="region of interest" description="Disordered" evidence="1">
    <location>
        <begin position="567"/>
        <end position="590"/>
    </location>
</feature>
<name>A0AAD1XL58_EUPCR</name>
<keyword evidence="3" id="KW-1185">Reference proteome</keyword>
<feature type="compositionally biased region" description="Basic residues" evidence="1">
    <location>
        <begin position="567"/>
        <end position="579"/>
    </location>
</feature>
<evidence type="ECO:0000256" key="1">
    <source>
        <dbReference type="SAM" id="MobiDB-lite"/>
    </source>
</evidence>
<evidence type="ECO:0000313" key="3">
    <source>
        <dbReference type="Proteomes" id="UP001295684"/>
    </source>
</evidence>
<dbReference type="InterPro" id="IPR004344">
    <property type="entry name" value="TTL/TTLL_fam"/>
</dbReference>
<feature type="compositionally biased region" description="Acidic residues" evidence="1">
    <location>
        <begin position="79"/>
        <end position="95"/>
    </location>
</feature>
<dbReference type="Gene3D" id="3.30.470.20">
    <property type="entry name" value="ATP-grasp fold, B domain"/>
    <property type="match status" value="1"/>
</dbReference>
<dbReference type="Pfam" id="PF03133">
    <property type="entry name" value="TTL"/>
    <property type="match status" value="1"/>
</dbReference>
<feature type="region of interest" description="Disordered" evidence="1">
    <location>
        <begin position="607"/>
        <end position="629"/>
    </location>
</feature>
<organism evidence="2 3">
    <name type="scientific">Euplotes crassus</name>
    <dbReference type="NCBI Taxonomy" id="5936"/>
    <lineage>
        <taxon>Eukaryota</taxon>
        <taxon>Sar</taxon>
        <taxon>Alveolata</taxon>
        <taxon>Ciliophora</taxon>
        <taxon>Intramacronucleata</taxon>
        <taxon>Spirotrichea</taxon>
        <taxon>Hypotrichia</taxon>
        <taxon>Euplotida</taxon>
        <taxon>Euplotidae</taxon>
        <taxon>Moneuplotes</taxon>
    </lineage>
</organism>
<sequence length="955" mass="110862">MENNNQTTTSKDLEKTKLAEPPSKALQEPSPKLATSQDGEANLGLPTSTGQEENDKAGSNQVLSKDDGDKKSEGQASLQDDEPEEEYSEPESDHEDDSKSNCDEAGRQISKSRKSKSRKKSKTFYYTVLKGNYPQNVVDAIKLRKNWKECKDDRDMFEASHFIWKPTNFPAKSYGKIDFFIRRGKKMVFNHLEKIRGISTKTGLVGSLKDYYDHCSEAASIKYNAFDSTPTTFIISPSLEGDDYKAFNHALKSSKNKMGSTSEYQDQYILPKHCENGTWLVKPSCMNRGKGIEIFHNKEEILNFISGKSFFSKWVVQKYIEKPLLYRGRKFDLRVWACVNHLNEVFFYEKGYVRLSSEDYDLDNQNNYVHLTNNCLQQHGDKYGIHEEGNTIGYEALQEYLDEAFPDLQVSVEKHFIPRIKDLILDTFFSIKNDLKTCKRKSSFEFFGYDFLIDEDFRIWLIECNSNPYIGKVNPYIKVLVENMLDDLFKTCLDPYFKPKHVDEPDRKNLFELIYSPGGTINSKEKVNQRREYTWDDLYISSETKDKFIEHRFAANKEKEAKLKNLRNKSPSKHIRKNKAVAPRDDSHIQNSQKKEPLQYFNSYHHTQNNPKIRKSSHSREAKVNNKMTSVNGSRTETVFPVIKNVIEEKPPTRFINKNFINHNEILQKQKQKKLEDTQKIEEQITFLAKFNQDVRERNRLRSIKENGLSHNKIDTQVKTLDPIHKNTDSCAKDTERTSITPSKRVVADGHFQKKYISLKEQRARLDLSTLNTGLDRKKGPIISTERKIKINVKKAKAESGNLSINSRLSESHTVEKKIKTPLEDKSQNKLPVLNHKHLSSEVGKQENSVKNENEKIKLRENNSIQTLMENSDQPFMGKKKSNKQTADGSKKKRIKDLKKLKQFSPYFVNLLKSQTKLSNLSKKFDFMDDKKSQNYKLYKVYGVEKPKRYKKKSQ</sequence>
<feature type="compositionally biased region" description="Basic and acidic residues" evidence="1">
    <location>
        <begin position="64"/>
        <end position="73"/>
    </location>
</feature>
<accession>A0AAD1XL58</accession>
<comment type="caution">
    <text evidence="2">The sequence shown here is derived from an EMBL/GenBank/DDBJ whole genome shotgun (WGS) entry which is preliminary data.</text>
</comment>
<dbReference type="SUPFAM" id="SSF56059">
    <property type="entry name" value="Glutathione synthetase ATP-binding domain-like"/>
    <property type="match status" value="1"/>
</dbReference>
<feature type="compositionally biased region" description="Basic and acidic residues" evidence="1">
    <location>
        <begin position="96"/>
        <end position="106"/>
    </location>
</feature>
<reference evidence="2" key="1">
    <citation type="submission" date="2023-07" db="EMBL/GenBank/DDBJ databases">
        <authorList>
            <consortium name="AG Swart"/>
            <person name="Singh M."/>
            <person name="Singh A."/>
            <person name="Seah K."/>
            <person name="Emmerich C."/>
        </authorList>
    </citation>
    <scope>NUCLEOTIDE SEQUENCE</scope>
    <source>
        <strain evidence="2">DP1</strain>
    </source>
</reference>
<dbReference type="PROSITE" id="PS51221">
    <property type="entry name" value="TTL"/>
    <property type="match status" value="1"/>
</dbReference>
<dbReference type="AlphaFoldDB" id="A0AAD1XL58"/>
<proteinExistence type="predicted"/>
<feature type="region of interest" description="Disordered" evidence="1">
    <location>
        <begin position="872"/>
        <end position="894"/>
    </location>
</feature>
<evidence type="ECO:0000313" key="2">
    <source>
        <dbReference type="EMBL" id="CAI2374733.1"/>
    </source>
</evidence>
<dbReference type="EMBL" id="CAMPGE010016157">
    <property type="protein sequence ID" value="CAI2374733.1"/>
    <property type="molecule type" value="Genomic_DNA"/>
</dbReference>
<dbReference type="Proteomes" id="UP001295684">
    <property type="component" value="Unassembled WGS sequence"/>
</dbReference>
<feature type="compositionally biased region" description="Polar residues" evidence="1">
    <location>
        <begin position="33"/>
        <end position="63"/>
    </location>
</feature>
<dbReference type="PANTHER" id="PTHR46069:SF1">
    <property type="entry name" value="CHROMOSOME UNDETERMINED SCAFFOLD_125, WHOLE GENOME SHOTGUN SEQUENCE"/>
    <property type="match status" value="1"/>
</dbReference>
<feature type="compositionally biased region" description="Polar residues" evidence="1">
    <location>
        <begin position="1"/>
        <end position="10"/>
    </location>
</feature>
<feature type="region of interest" description="Disordered" evidence="1">
    <location>
        <begin position="1"/>
        <end position="116"/>
    </location>
</feature>
<gene>
    <name evidence="2" type="ORF">ECRASSUSDP1_LOCUS16090</name>
</gene>